<dbReference type="Gene3D" id="3.40.50.720">
    <property type="entry name" value="NAD(P)-binding Rossmann-like Domain"/>
    <property type="match status" value="1"/>
</dbReference>
<evidence type="ECO:0000313" key="4">
    <source>
        <dbReference type="Proteomes" id="UP000318834"/>
    </source>
</evidence>
<dbReference type="NCBIfam" id="NF005559">
    <property type="entry name" value="PRK07231.1"/>
    <property type="match status" value="1"/>
</dbReference>
<evidence type="ECO:0000256" key="1">
    <source>
        <dbReference type="ARBA" id="ARBA00006484"/>
    </source>
</evidence>
<comment type="caution">
    <text evidence="3">The sequence shown here is derived from an EMBL/GenBank/DDBJ whole genome shotgun (WGS) entry which is preliminary data.</text>
</comment>
<dbReference type="PRINTS" id="PR00080">
    <property type="entry name" value="SDRFAMILY"/>
</dbReference>
<evidence type="ECO:0000256" key="2">
    <source>
        <dbReference type="ARBA" id="ARBA00023002"/>
    </source>
</evidence>
<dbReference type="Pfam" id="PF13561">
    <property type="entry name" value="adh_short_C2"/>
    <property type="match status" value="1"/>
</dbReference>
<dbReference type="GO" id="GO:0016491">
    <property type="term" value="F:oxidoreductase activity"/>
    <property type="evidence" value="ECO:0007669"/>
    <property type="project" value="UniProtKB-KW"/>
</dbReference>
<dbReference type="AlphaFoldDB" id="A0A537IWQ4"/>
<dbReference type="InterPro" id="IPR002347">
    <property type="entry name" value="SDR_fam"/>
</dbReference>
<gene>
    <name evidence="3" type="ORF">E6H05_06015</name>
</gene>
<dbReference type="PRINTS" id="PR00081">
    <property type="entry name" value="GDHRDH"/>
</dbReference>
<reference evidence="3 4" key="1">
    <citation type="journal article" date="2019" name="Nat. Microbiol.">
        <title>Mediterranean grassland soil C-N compound turnover is dependent on rainfall and depth, and is mediated by genomically divergent microorganisms.</title>
        <authorList>
            <person name="Diamond S."/>
            <person name="Andeer P.F."/>
            <person name="Li Z."/>
            <person name="Crits-Christoph A."/>
            <person name="Burstein D."/>
            <person name="Anantharaman K."/>
            <person name="Lane K.R."/>
            <person name="Thomas B.C."/>
            <person name="Pan C."/>
            <person name="Northen T.R."/>
            <person name="Banfield J.F."/>
        </authorList>
    </citation>
    <scope>NUCLEOTIDE SEQUENCE [LARGE SCALE GENOMIC DNA]</scope>
    <source>
        <strain evidence="3">NP_8</strain>
    </source>
</reference>
<dbReference type="PANTHER" id="PTHR24321">
    <property type="entry name" value="DEHYDROGENASES, SHORT CHAIN"/>
    <property type="match status" value="1"/>
</dbReference>
<dbReference type="EMBL" id="VBAP01000041">
    <property type="protein sequence ID" value="TMI75687.1"/>
    <property type="molecule type" value="Genomic_DNA"/>
</dbReference>
<sequence>MKLTGRTAIVTGGAKGIGFGIARRFVAEGARVVIADVDADAGARAAATLENAARAVPADVSRPADVTRLIEQTLGSFGRLDILINNAGVSLPAAFLDVSLDIWERTLAVNLTGAFLCGQAAARVMARQRWGRIINIASINAFMAEPHAAHYAASKGALVQLTKGMAVDLAPYNVLVNAIAPGPIATERSAPIFARPDQQGMLGRVLLGHPGAPNDVAAAAAFLASDDASFIQGTVLLVDGGFLAG</sequence>
<dbReference type="PANTHER" id="PTHR24321:SF8">
    <property type="entry name" value="ESTRADIOL 17-BETA-DEHYDROGENASE 8-RELATED"/>
    <property type="match status" value="1"/>
</dbReference>
<organism evidence="3 4">
    <name type="scientific">Candidatus Segetimicrobium genomatis</name>
    <dbReference type="NCBI Taxonomy" id="2569760"/>
    <lineage>
        <taxon>Bacteria</taxon>
        <taxon>Bacillati</taxon>
        <taxon>Candidatus Sysuimicrobiota</taxon>
        <taxon>Candidatus Sysuimicrobiia</taxon>
        <taxon>Candidatus Sysuimicrobiales</taxon>
        <taxon>Candidatus Segetimicrobiaceae</taxon>
        <taxon>Candidatus Segetimicrobium</taxon>
    </lineage>
</organism>
<keyword evidence="2" id="KW-0560">Oxidoreductase</keyword>
<dbReference type="SUPFAM" id="SSF51735">
    <property type="entry name" value="NAD(P)-binding Rossmann-fold domains"/>
    <property type="match status" value="1"/>
</dbReference>
<dbReference type="PROSITE" id="PS00061">
    <property type="entry name" value="ADH_SHORT"/>
    <property type="match status" value="1"/>
</dbReference>
<accession>A0A537IWQ4</accession>
<dbReference type="FunFam" id="3.40.50.720:FF:000084">
    <property type="entry name" value="Short-chain dehydrogenase reductase"/>
    <property type="match status" value="1"/>
</dbReference>
<proteinExistence type="inferred from homology"/>
<comment type="similarity">
    <text evidence="1">Belongs to the short-chain dehydrogenases/reductases (SDR) family.</text>
</comment>
<dbReference type="CDD" id="cd05233">
    <property type="entry name" value="SDR_c"/>
    <property type="match status" value="1"/>
</dbReference>
<protein>
    <submittedName>
        <fullName evidence="3">SDR family oxidoreductase</fullName>
    </submittedName>
</protein>
<evidence type="ECO:0000313" key="3">
    <source>
        <dbReference type="EMBL" id="TMI75687.1"/>
    </source>
</evidence>
<dbReference type="Proteomes" id="UP000318834">
    <property type="component" value="Unassembled WGS sequence"/>
</dbReference>
<name>A0A537IWQ4_9BACT</name>
<dbReference type="InterPro" id="IPR036291">
    <property type="entry name" value="NAD(P)-bd_dom_sf"/>
</dbReference>
<dbReference type="InterPro" id="IPR020904">
    <property type="entry name" value="Sc_DH/Rdtase_CS"/>
</dbReference>